<evidence type="ECO:0000256" key="3">
    <source>
        <dbReference type="ARBA" id="ARBA00022475"/>
    </source>
</evidence>
<evidence type="ECO:0000256" key="2">
    <source>
        <dbReference type="ARBA" id="ARBA00011006"/>
    </source>
</evidence>
<evidence type="ECO:0000256" key="4">
    <source>
        <dbReference type="ARBA" id="ARBA00022692"/>
    </source>
</evidence>
<sequence length="90" mass="9499">MIDFIIAIVVGGIIGWLASIVMRTDAQQGIFLNIIVGCIGSILGRFLLGGLIGGGHLRGDAFDPKTLLTAFLGAVILLAIVNLVRRGRVR</sequence>
<keyword evidence="6 7" id="KW-0472">Membrane</keyword>
<feature type="transmembrane region" description="Helical" evidence="7">
    <location>
        <begin position="6"/>
        <end position="23"/>
    </location>
</feature>
<feature type="transmembrane region" description="Helical" evidence="7">
    <location>
        <begin position="30"/>
        <end position="54"/>
    </location>
</feature>
<dbReference type="GeneID" id="303000818"/>
<dbReference type="EMBL" id="CP013342">
    <property type="protein sequence ID" value="AMU95357.1"/>
    <property type="molecule type" value="Genomic_DNA"/>
</dbReference>
<proteinExistence type="inferred from homology"/>
<dbReference type="Proteomes" id="UP000076234">
    <property type="component" value="Chromosome"/>
</dbReference>
<feature type="transmembrane region" description="Helical" evidence="7">
    <location>
        <begin position="66"/>
        <end position="84"/>
    </location>
</feature>
<comment type="subcellular location">
    <subcellularLocation>
        <location evidence="1">Cell membrane</location>
        <topology evidence="1">Multi-pass membrane protein</topology>
    </subcellularLocation>
</comment>
<evidence type="ECO:0000256" key="6">
    <source>
        <dbReference type="ARBA" id="ARBA00023136"/>
    </source>
</evidence>
<dbReference type="AlphaFoldDB" id="A0A142W1E0"/>
<comment type="similarity">
    <text evidence="2">Belongs to the UPF0410 family.</text>
</comment>
<accession>A0A142W1E0</accession>
<evidence type="ECO:0000256" key="7">
    <source>
        <dbReference type="SAM" id="Phobius"/>
    </source>
</evidence>
<keyword evidence="4 7" id="KW-0812">Transmembrane</keyword>
<name>A0A142W1E0_9SPHN</name>
<dbReference type="Pfam" id="PF04226">
    <property type="entry name" value="Transgly_assoc"/>
    <property type="match status" value="1"/>
</dbReference>
<dbReference type="KEGG" id="ster:AOA14_12145"/>
<dbReference type="RefSeq" id="WP_058812897.1">
    <property type="nucleotide sequence ID" value="NZ_BCZQ01000006.1"/>
</dbReference>
<evidence type="ECO:0000313" key="9">
    <source>
        <dbReference type="Proteomes" id="UP000076234"/>
    </source>
</evidence>
<dbReference type="STRING" id="1219058.AOA14_12145"/>
<organism evidence="8 9">
    <name type="scientific">Sphingopyxis terrae subsp. terrae NBRC 15098</name>
    <dbReference type="NCBI Taxonomy" id="1219058"/>
    <lineage>
        <taxon>Bacteria</taxon>
        <taxon>Pseudomonadati</taxon>
        <taxon>Pseudomonadota</taxon>
        <taxon>Alphaproteobacteria</taxon>
        <taxon>Sphingomonadales</taxon>
        <taxon>Sphingomonadaceae</taxon>
        <taxon>Sphingopyxis</taxon>
    </lineage>
</organism>
<evidence type="ECO:0000313" key="8">
    <source>
        <dbReference type="EMBL" id="AMU95357.1"/>
    </source>
</evidence>
<protein>
    <submittedName>
        <fullName evidence="8">Transglycosylase</fullName>
    </submittedName>
</protein>
<dbReference type="GO" id="GO:0005886">
    <property type="term" value="C:plasma membrane"/>
    <property type="evidence" value="ECO:0007669"/>
    <property type="project" value="UniProtKB-SubCell"/>
</dbReference>
<keyword evidence="5 7" id="KW-1133">Transmembrane helix</keyword>
<dbReference type="InterPro" id="IPR007341">
    <property type="entry name" value="Transgly_assoc"/>
</dbReference>
<reference evidence="8 9" key="2">
    <citation type="journal article" date="2016" name="Genome Announc.">
        <title>Complete Genome Sequence of Sphingopyxis terrae Strain 203-1 (NBRC 111660), a Polyethylene Glycol Degrader.</title>
        <authorList>
            <person name="Ohtsubo Y."/>
            <person name="Nonoyama S."/>
            <person name="Nagata Y."/>
            <person name="Numata M."/>
            <person name="Tsuchikane K."/>
            <person name="Hosoyama A."/>
            <person name="Yamazoe A."/>
            <person name="Tsuda M."/>
            <person name="Fujita N."/>
            <person name="Kawai F."/>
        </authorList>
    </citation>
    <scope>NUCLEOTIDE SEQUENCE [LARGE SCALE GENOMIC DNA]</scope>
    <source>
        <strain evidence="8 9">203-1</strain>
    </source>
</reference>
<evidence type="ECO:0000256" key="5">
    <source>
        <dbReference type="ARBA" id="ARBA00022989"/>
    </source>
</evidence>
<reference evidence="9" key="1">
    <citation type="submission" date="2015-11" db="EMBL/GenBank/DDBJ databases">
        <title>Complete genome sequence of a polyethylene glycol-degrading strain Sphingopyxis terrae strain 203-1 (NBRC 15098).</title>
        <authorList>
            <person name="Yoshiyuki O."/>
            <person name="Shouta N."/>
            <person name="Nagata Y."/>
            <person name="Numata M."/>
            <person name="Tsuchikane K."/>
            <person name="Hosoyama A."/>
            <person name="Yamazoe A."/>
            <person name="Tsuda M."/>
            <person name="Fujita N."/>
            <person name="Kawai F."/>
        </authorList>
    </citation>
    <scope>NUCLEOTIDE SEQUENCE [LARGE SCALE GENOMIC DNA]</scope>
    <source>
        <strain evidence="9">203-1</strain>
    </source>
</reference>
<evidence type="ECO:0000256" key="1">
    <source>
        <dbReference type="ARBA" id="ARBA00004651"/>
    </source>
</evidence>
<dbReference type="PANTHER" id="PTHR33884">
    <property type="entry name" value="UPF0410 PROTEIN YMGE"/>
    <property type="match status" value="1"/>
</dbReference>
<gene>
    <name evidence="8" type="ORF">AOA14_12145</name>
</gene>
<keyword evidence="3" id="KW-1003">Cell membrane</keyword>
<dbReference type="PANTHER" id="PTHR33884:SF3">
    <property type="entry name" value="UPF0410 PROTEIN YMGE"/>
    <property type="match status" value="1"/>
</dbReference>